<name>D7T3S2_VITVI</name>
<sequence length="55" mass="6258">MMDDISKCGYSPDEKSHNGEGWLYSLDLIDEHALDVEWQNIELDGPCSSCSHSLW</sequence>
<evidence type="ECO:0000313" key="1">
    <source>
        <dbReference type="EMBL" id="CBI25154.3"/>
    </source>
</evidence>
<dbReference type="PaxDb" id="29760-VIT_09s0018g00050.t01"/>
<keyword evidence="2" id="KW-1185">Reference proteome</keyword>
<dbReference type="InParanoid" id="D7T3S2"/>
<evidence type="ECO:0000313" key="2">
    <source>
        <dbReference type="Proteomes" id="UP000009183"/>
    </source>
</evidence>
<proteinExistence type="predicted"/>
<reference evidence="2" key="1">
    <citation type="journal article" date="2007" name="Nature">
        <title>The grapevine genome sequence suggests ancestral hexaploidization in major angiosperm phyla.</title>
        <authorList>
            <consortium name="The French-Italian Public Consortium for Grapevine Genome Characterization."/>
            <person name="Jaillon O."/>
            <person name="Aury J.-M."/>
            <person name="Noel B."/>
            <person name="Policriti A."/>
            <person name="Clepet C."/>
            <person name="Casagrande A."/>
            <person name="Choisne N."/>
            <person name="Aubourg S."/>
            <person name="Vitulo N."/>
            <person name="Jubin C."/>
            <person name="Vezzi A."/>
            <person name="Legeai F."/>
            <person name="Hugueney P."/>
            <person name="Dasilva C."/>
            <person name="Horner D."/>
            <person name="Mica E."/>
            <person name="Jublot D."/>
            <person name="Poulain J."/>
            <person name="Bruyere C."/>
            <person name="Billault A."/>
            <person name="Segurens B."/>
            <person name="Gouyvenoux M."/>
            <person name="Ugarte E."/>
            <person name="Cattonaro F."/>
            <person name="Anthouard V."/>
            <person name="Vico V."/>
            <person name="Del Fabbro C."/>
            <person name="Alaux M."/>
            <person name="Di Gaspero G."/>
            <person name="Dumas V."/>
            <person name="Felice N."/>
            <person name="Paillard S."/>
            <person name="Juman I."/>
            <person name="Moroldo M."/>
            <person name="Scalabrin S."/>
            <person name="Canaguier A."/>
            <person name="Le Clainche I."/>
            <person name="Malacrida G."/>
            <person name="Durand E."/>
            <person name="Pesole G."/>
            <person name="Laucou V."/>
            <person name="Chatelet P."/>
            <person name="Merdinoglu D."/>
            <person name="Delledonne M."/>
            <person name="Pezzotti M."/>
            <person name="Lecharny A."/>
            <person name="Scarpelli C."/>
            <person name="Artiguenave F."/>
            <person name="Pe M.E."/>
            <person name="Valle G."/>
            <person name="Morgante M."/>
            <person name="Caboche M."/>
            <person name="Adam-Blondon A.-F."/>
            <person name="Weissenbach J."/>
            <person name="Quetier F."/>
            <person name="Wincker P."/>
        </authorList>
    </citation>
    <scope>NUCLEOTIDE SEQUENCE [LARGE SCALE GENOMIC DNA]</scope>
    <source>
        <strain evidence="2">cv. Pinot noir / PN40024</strain>
    </source>
</reference>
<dbReference type="AlphaFoldDB" id="D7T3S2"/>
<dbReference type="HOGENOM" id="CLU_3036324_0_0_1"/>
<gene>
    <name evidence="1" type="ordered locus">VIT_09s0018g00050</name>
</gene>
<dbReference type="Proteomes" id="UP000009183">
    <property type="component" value="Chromosome 9"/>
</dbReference>
<protein>
    <submittedName>
        <fullName evidence="1">Uncharacterized protein</fullName>
    </submittedName>
</protein>
<accession>D7T3S2</accession>
<dbReference type="EMBL" id="FN595513">
    <property type="protein sequence ID" value="CBI25154.3"/>
    <property type="molecule type" value="Genomic_DNA"/>
</dbReference>
<organism evidence="1 2">
    <name type="scientific">Vitis vinifera</name>
    <name type="common">Grape</name>
    <dbReference type="NCBI Taxonomy" id="29760"/>
    <lineage>
        <taxon>Eukaryota</taxon>
        <taxon>Viridiplantae</taxon>
        <taxon>Streptophyta</taxon>
        <taxon>Embryophyta</taxon>
        <taxon>Tracheophyta</taxon>
        <taxon>Spermatophyta</taxon>
        <taxon>Magnoliopsida</taxon>
        <taxon>eudicotyledons</taxon>
        <taxon>Gunneridae</taxon>
        <taxon>Pentapetalae</taxon>
        <taxon>rosids</taxon>
        <taxon>Vitales</taxon>
        <taxon>Vitaceae</taxon>
        <taxon>Viteae</taxon>
        <taxon>Vitis</taxon>
    </lineage>
</organism>